<dbReference type="PANTHER" id="PTHR10217">
    <property type="entry name" value="VOLTAGE AND LIGAND GATED POTASSIUM CHANNEL"/>
    <property type="match status" value="1"/>
</dbReference>
<dbReference type="EMBL" id="UYRU01052560">
    <property type="protein sequence ID" value="VDN11922.1"/>
    <property type="molecule type" value="Genomic_DNA"/>
</dbReference>
<organism evidence="3 4">
    <name type="scientific">Dibothriocephalus latus</name>
    <name type="common">Fish tapeworm</name>
    <name type="synonym">Diphyllobothrium latum</name>
    <dbReference type="NCBI Taxonomy" id="60516"/>
    <lineage>
        <taxon>Eukaryota</taxon>
        <taxon>Metazoa</taxon>
        <taxon>Spiralia</taxon>
        <taxon>Lophotrochozoa</taxon>
        <taxon>Platyhelminthes</taxon>
        <taxon>Cestoda</taxon>
        <taxon>Eucestoda</taxon>
        <taxon>Diphyllobothriidea</taxon>
        <taxon>Diphyllobothriidae</taxon>
        <taxon>Dibothriocephalus</taxon>
    </lineage>
</organism>
<evidence type="ECO:0000256" key="2">
    <source>
        <dbReference type="SAM" id="Phobius"/>
    </source>
</evidence>
<dbReference type="Proteomes" id="UP000281553">
    <property type="component" value="Unassembled WGS sequence"/>
</dbReference>
<evidence type="ECO:0008006" key="5">
    <source>
        <dbReference type="Google" id="ProtNLM"/>
    </source>
</evidence>
<gene>
    <name evidence="3" type="ORF">DILT_LOCUS7753</name>
</gene>
<keyword evidence="2" id="KW-0472">Membrane</keyword>
<dbReference type="AlphaFoldDB" id="A0A3P7NU04"/>
<dbReference type="InterPro" id="IPR050818">
    <property type="entry name" value="KCNH_animal-type"/>
</dbReference>
<keyword evidence="2" id="KW-0812">Transmembrane</keyword>
<accession>A0A3P7NU04</accession>
<feature type="region of interest" description="Disordered" evidence="1">
    <location>
        <begin position="1"/>
        <end position="55"/>
    </location>
</feature>
<proteinExistence type="predicted"/>
<evidence type="ECO:0000313" key="4">
    <source>
        <dbReference type="Proteomes" id="UP000281553"/>
    </source>
</evidence>
<dbReference type="GO" id="GO:0005886">
    <property type="term" value="C:plasma membrane"/>
    <property type="evidence" value="ECO:0007669"/>
    <property type="project" value="TreeGrafter"/>
</dbReference>
<reference evidence="3 4" key="1">
    <citation type="submission" date="2018-11" db="EMBL/GenBank/DDBJ databases">
        <authorList>
            <consortium name="Pathogen Informatics"/>
        </authorList>
    </citation>
    <scope>NUCLEOTIDE SEQUENCE [LARGE SCALE GENOMIC DNA]</scope>
</reference>
<feature type="region of interest" description="Disordered" evidence="1">
    <location>
        <begin position="78"/>
        <end position="129"/>
    </location>
</feature>
<sequence length="296" mass="33065">MVAKPRSGGMMSTLNNHSLPGRLGPLAEPHSTEKPRINLKPSDRRASSPYPIPAKTRALTRKRFCSFRLAANTSISHFRRSSQSGAATQNADSTAETPLASEENPYTTGFGDGDSRRSAGEDCDPLTKANSLVPMPVDVIRAGKDPTSALVCRPIPILLTSFFDNIYIFLQFLSNSRFPINCVLHFFAQLPQLSTKNTIPEYKVQDINASKCIILHYSIFKIVWDWLIVLCTFYFAVVVPFNATFQRDNNERILRNLDMVLEVLFILGKFLSDVLASQCEYAKMKQCNVIGKVIQP</sequence>
<feature type="compositionally biased region" description="Basic and acidic residues" evidence="1">
    <location>
        <begin position="30"/>
        <end position="46"/>
    </location>
</feature>
<name>A0A3P7NU04_DIBLA</name>
<feature type="transmembrane region" description="Helical" evidence="2">
    <location>
        <begin position="223"/>
        <end position="245"/>
    </location>
</feature>
<keyword evidence="4" id="KW-1185">Reference proteome</keyword>
<dbReference type="PANTHER" id="PTHR10217:SF637">
    <property type="entry name" value="EAG-LIKE K[+] CHANNEL, ISOFORM A"/>
    <property type="match status" value="1"/>
</dbReference>
<evidence type="ECO:0000256" key="1">
    <source>
        <dbReference type="SAM" id="MobiDB-lite"/>
    </source>
</evidence>
<dbReference type="OrthoDB" id="447251at2759"/>
<dbReference type="GO" id="GO:0005249">
    <property type="term" value="F:voltage-gated potassium channel activity"/>
    <property type="evidence" value="ECO:0007669"/>
    <property type="project" value="TreeGrafter"/>
</dbReference>
<keyword evidence="2" id="KW-1133">Transmembrane helix</keyword>
<protein>
    <recommendedName>
        <fullName evidence="5">Ion transport domain-containing protein</fullName>
    </recommendedName>
</protein>
<feature type="compositionally biased region" description="Polar residues" evidence="1">
    <location>
        <begin position="78"/>
        <end position="96"/>
    </location>
</feature>
<evidence type="ECO:0000313" key="3">
    <source>
        <dbReference type="EMBL" id="VDN11922.1"/>
    </source>
</evidence>
<dbReference type="GO" id="GO:0042391">
    <property type="term" value="P:regulation of membrane potential"/>
    <property type="evidence" value="ECO:0007669"/>
    <property type="project" value="TreeGrafter"/>
</dbReference>